<proteinExistence type="predicted"/>
<dbReference type="STRING" id="535712.A4Z71_06145"/>
<dbReference type="KEGG" id="rpla:A4Z71_06145"/>
<dbReference type="OrthoDB" id="49588at2"/>
<reference evidence="2 3" key="1">
    <citation type="journal article" date="2016" name="Biochim. Biophys. Acta">
        <title>Photochemical characterization of actinorhodopsin and its functional existence in the natural host.</title>
        <authorList>
            <person name="Nakamura S."/>
            <person name="Kikukawa T."/>
            <person name="Tamogami J."/>
            <person name="Kamiya M."/>
            <person name="Aizawa T."/>
            <person name="Hahn M.W."/>
            <person name="Ihara K."/>
            <person name="Kamo N."/>
            <person name="Demura M."/>
        </authorList>
    </citation>
    <scope>NUCLEOTIDE SEQUENCE [LARGE SCALE GENOMIC DNA]</scope>
    <source>
        <strain evidence="2 3">MWH-Dar1</strain>
    </source>
</reference>
<dbReference type="AlphaFoldDB" id="A0A1D9E0D1"/>
<protein>
    <submittedName>
        <fullName evidence="2">Uncharacterized protein</fullName>
    </submittedName>
</protein>
<organism evidence="2 3">
    <name type="scientific">Candidatus Rhodoluna planktonica</name>
    <dbReference type="NCBI Taxonomy" id="535712"/>
    <lineage>
        <taxon>Bacteria</taxon>
        <taxon>Bacillati</taxon>
        <taxon>Actinomycetota</taxon>
        <taxon>Actinomycetes</taxon>
        <taxon>Micrococcales</taxon>
        <taxon>Microbacteriaceae</taxon>
        <taxon>Luna cluster</taxon>
        <taxon>Luna-1 subcluster</taxon>
        <taxon>Rhodoluna</taxon>
    </lineage>
</organism>
<evidence type="ECO:0000313" key="3">
    <source>
        <dbReference type="Proteomes" id="UP000243784"/>
    </source>
</evidence>
<evidence type="ECO:0000313" key="2">
    <source>
        <dbReference type="EMBL" id="AOY56525.1"/>
    </source>
</evidence>
<dbReference type="Proteomes" id="UP000243784">
    <property type="component" value="Chromosome"/>
</dbReference>
<feature type="region of interest" description="Disordered" evidence="1">
    <location>
        <begin position="391"/>
        <end position="421"/>
    </location>
</feature>
<feature type="compositionally biased region" description="Low complexity" evidence="1">
    <location>
        <begin position="391"/>
        <end position="418"/>
    </location>
</feature>
<gene>
    <name evidence="2" type="ORF">A4Z71_06145</name>
</gene>
<sequence>MVNWKIAGVYFWPVLRERMMREVLEQLGIYERRVEQPKVARKAPSEFQIPQSKYAVIPFLRRDAAGVDPFSADILRILDEADARPLIFGMGDADLVSDNPQVAKRPHVEELEAEFAHRYRRRAQLRVLPAYLNKRSVDRSRWKNFIVSLNAALSGLVADASVEGAHAAAGTESVRAATSARTAQSLTSKYAAFPTWLIVDFIAKRIGWKKLFRQTSVQKLFVVNAWKRPLIAGAQDAGVWVVEPQHGLLSEFHPLFSFSGRVAESRQVEAALVESAEPLEAVAYLPNELYTWGEFWGENLGAPKSLQISVVGAPSSMAERMGKGLASAVRLPGSVLIASQAQQTSKLFELAVRAAKANPDLQITLKPHPQETREQYRQLIIDFAQAEADATTAATGPAAGPDGSAGASGPDGAAAAPSFTPRDTETTSIKVAYSYLPSNFKLANPDEPALPLIAKSEFVVGVHSMALVEAIALGAKVIALKLPGFEHVRAIAERGDLLLAEADSDLSAEFAAARIAGNPLKYFAKPLSPEQYSSLVLSLQP</sequence>
<accession>A0A1D9E0D1</accession>
<dbReference type="EMBL" id="CP015208">
    <property type="protein sequence ID" value="AOY56525.1"/>
    <property type="molecule type" value="Genomic_DNA"/>
</dbReference>
<name>A0A1D9E0D1_9MICO</name>
<evidence type="ECO:0000256" key="1">
    <source>
        <dbReference type="SAM" id="MobiDB-lite"/>
    </source>
</evidence>
<dbReference type="RefSeq" id="WP_070955024.1">
    <property type="nucleotide sequence ID" value="NZ_CP015208.1"/>
</dbReference>
<keyword evidence="3" id="KW-1185">Reference proteome</keyword>